<keyword evidence="4 9" id="KW-0812">Transmembrane</keyword>
<organism evidence="10 11">
    <name type="scientific">Vigna unguiculata</name>
    <name type="common">Cowpea</name>
    <dbReference type="NCBI Taxonomy" id="3917"/>
    <lineage>
        <taxon>Eukaryota</taxon>
        <taxon>Viridiplantae</taxon>
        <taxon>Streptophyta</taxon>
        <taxon>Embryophyta</taxon>
        <taxon>Tracheophyta</taxon>
        <taxon>Spermatophyta</taxon>
        <taxon>Magnoliopsida</taxon>
        <taxon>eudicotyledons</taxon>
        <taxon>Gunneridae</taxon>
        <taxon>Pentapetalae</taxon>
        <taxon>rosids</taxon>
        <taxon>fabids</taxon>
        <taxon>Fabales</taxon>
        <taxon>Fabaceae</taxon>
        <taxon>Papilionoideae</taxon>
        <taxon>50 kb inversion clade</taxon>
        <taxon>NPAAA clade</taxon>
        <taxon>indigoferoid/millettioid clade</taxon>
        <taxon>Phaseoleae</taxon>
        <taxon>Vigna</taxon>
    </lineage>
</organism>
<feature type="transmembrane region" description="Helical" evidence="9">
    <location>
        <begin position="474"/>
        <end position="496"/>
    </location>
</feature>
<feature type="transmembrane region" description="Helical" evidence="9">
    <location>
        <begin position="155"/>
        <end position="176"/>
    </location>
</feature>
<dbReference type="EMBL" id="CP039355">
    <property type="protein sequence ID" value="QCE15743.1"/>
    <property type="molecule type" value="Genomic_DNA"/>
</dbReference>
<dbReference type="HAMAP" id="MF_00221">
    <property type="entry name" value="NRAMP"/>
    <property type="match status" value="1"/>
</dbReference>
<evidence type="ECO:0000256" key="9">
    <source>
        <dbReference type="SAM" id="Phobius"/>
    </source>
</evidence>
<evidence type="ECO:0000313" key="11">
    <source>
        <dbReference type="Proteomes" id="UP000501690"/>
    </source>
</evidence>
<dbReference type="GO" id="GO:0015086">
    <property type="term" value="F:cadmium ion transmembrane transporter activity"/>
    <property type="evidence" value="ECO:0007669"/>
    <property type="project" value="TreeGrafter"/>
</dbReference>
<evidence type="ECO:0000256" key="3">
    <source>
        <dbReference type="ARBA" id="ARBA00022448"/>
    </source>
</evidence>
<comment type="similarity">
    <text evidence="2">Belongs to the NRAMP (TC 2.A.55) family.</text>
</comment>
<dbReference type="NCBIfam" id="TIGR01197">
    <property type="entry name" value="nramp"/>
    <property type="match status" value="1"/>
</dbReference>
<sequence length="541" mass="58137">MASLMQQQPKGVNGGSNRIVAVNVSPSNNLPTPSHHDASSNHDQKPGWKKFMAYVGPGFLVSLAYLDPGNMETDLQAGADHKYELLWVILIGLIFALIIQSLAANLGVTTGKHLSELCKAEYPLLVKYCLWLLAELAVIAADIPEVIGTAFALNILFHIPVWAGVLITGCSTLLFLGLQRFGVRKLELLISVLVFVMAGCFFGEMSYVKPPASGVLKGMFVPKLSGQGATGDAIALLGALVMPHNLFLHSALVLSRKVPSSVRGINDACRYFLIESGFALFVAFLINVAMVSVSGTVCAADNLSAANANQCSDLTLNSASFLLKNVLGRSSSTIYAIALLASGQSSAITGTYAGQYIMQGFLDMRMKTWIRNFITRCIAITPSLIVSIIGGSQGAGRLIIIASMILSFELPFALIPLLKFSSSSTKMGPHKNSIIIIVISWILGLGIIGINVYYLSTSFVGWLIHSSLPKVANVLIGIIVFPLMALYVGAVIYLTFRKDTVKTYVETKNEAAMEKGFVVDGQLELSEVPYREDLADIPLPP</sequence>
<dbReference type="NCBIfam" id="NF037982">
    <property type="entry name" value="Nramp_1"/>
    <property type="match status" value="1"/>
</dbReference>
<evidence type="ECO:0000256" key="7">
    <source>
        <dbReference type="ARBA" id="ARBA00023136"/>
    </source>
</evidence>
<keyword evidence="11" id="KW-1185">Reference proteome</keyword>
<feature type="transmembrane region" description="Helical" evidence="9">
    <location>
        <begin position="51"/>
        <end position="66"/>
    </location>
</feature>
<dbReference type="PANTHER" id="PTHR11706:SF77">
    <property type="entry name" value="METAL TRANSPORTER NRAMP5"/>
    <property type="match status" value="1"/>
</dbReference>
<dbReference type="Pfam" id="PF01566">
    <property type="entry name" value="Nramp"/>
    <property type="match status" value="1"/>
</dbReference>
<evidence type="ECO:0000313" key="10">
    <source>
        <dbReference type="EMBL" id="QCE15743.1"/>
    </source>
</evidence>
<dbReference type="Proteomes" id="UP000501690">
    <property type="component" value="Linkage Group LG11"/>
</dbReference>
<evidence type="ECO:0000256" key="6">
    <source>
        <dbReference type="ARBA" id="ARBA00023065"/>
    </source>
</evidence>
<dbReference type="PRINTS" id="PR00447">
    <property type="entry name" value="NATRESASSCMP"/>
</dbReference>
<feature type="transmembrane region" description="Helical" evidence="9">
    <location>
        <begin position="188"/>
        <end position="208"/>
    </location>
</feature>
<feature type="transmembrane region" description="Helical" evidence="9">
    <location>
        <begin position="373"/>
        <end position="392"/>
    </location>
</feature>
<reference evidence="10 11" key="1">
    <citation type="submission" date="2019-04" db="EMBL/GenBank/DDBJ databases">
        <title>An improved genome assembly and genetic linkage map for asparagus bean, Vigna unguiculata ssp. sesquipedialis.</title>
        <authorList>
            <person name="Xia Q."/>
            <person name="Zhang R."/>
            <person name="Dong Y."/>
        </authorList>
    </citation>
    <scope>NUCLEOTIDE SEQUENCE [LARGE SCALE GENOMIC DNA]</scope>
    <source>
        <tissue evidence="10">Leaf</tissue>
    </source>
</reference>
<gene>
    <name evidence="10" type="ORF">DEO72_LG11g2755</name>
</gene>
<protein>
    <submittedName>
        <fullName evidence="10">Manganese transport protein</fullName>
    </submittedName>
</protein>
<comment type="subcellular location">
    <subcellularLocation>
        <location evidence="1">Membrane</location>
        <topology evidence="1">Multi-pass membrane protein</topology>
    </subcellularLocation>
</comment>
<feature type="transmembrane region" description="Helical" evidence="9">
    <location>
        <begin position="125"/>
        <end position="143"/>
    </location>
</feature>
<feature type="transmembrane region" description="Helical" evidence="9">
    <location>
        <begin position="228"/>
        <end position="248"/>
    </location>
</feature>
<evidence type="ECO:0000256" key="5">
    <source>
        <dbReference type="ARBA" id="ARBA00022989"/>
    </source>
</evidence>
<feature type="transmembrane region" description="Helical" evidence="9">
    <location>
        <begin position="432"/>
        <end position="454"/>
    </location>
</feature>
<dbReference type="GO" id="GO:0005384">
    <property type="term" value="F:manganese ion transmembrane transporter activity"/>
    <property type="evidence" value="ECO:0007669"/>
    <property type="project" value="TreeGrafter"/>
</dbReference>
<feature type="transmembrane region" description="Helical" evidence="9">
    <location>
        <begin position="333"/>
        <end position="353"/>
    </location>
</feature>
<dbReference type="PANTHER" id="PTHR11706">
    <property type="entry name" value="SOLUTE CARRIER PROTEIN FAMILY 11 MEMBER"/>
    <property type="match status" value="1"/>
</dbReference>
<feature type="region of interest" description="Disordered" evidence="8">
    <location>
        <begin position="23"/>
        <end position="44"/>
    </location>
</feature>
<evidence type="ECO:0000256" key="1">
    <source>
        <dbReference type="ARBA" id="ARBA00004141"/>
    </source>
</evidence>
<keyword evidence="7 9" id="KW-0472">Membrane</keyword>
<evidence type="ECO:0000256" key="2">
    <source>
        <dbReference type="ARBA" id="ARBA00009965"/>
    </source>
</evidence>
<accession>A0A4D6NPF9</accession>
<keyword evidence="6" id="KW-0406">Ion transport</keyword>
<feature type="compositionally biased region" description="Basic and acidic residues" evidence="8">
    <location>
        <begin position="34"/>
        <end position="44"/>
    </location>
</feature>
<dbReference type="GO" id="GO:0034755">
    <property type="term" value="P:iron ion transmembrane transport"/>
    <property type="evidence" value="ECO:0007669"/>
    <property type="project" value="TreeGrafter"/>
</dbReference>
<keyword evidence="3" id="KW-0813">Transport</keyword>
<evidence type="ECO:0000256" key="8">
    <source>
        <dbReference type="SAM" id="MobiDB-lite"/>
    </source>
</evidence>
<feature type="transmembrane region" description="Helical" evidence="9">
    <location>
        <begin position="86"/>
        <end position="104"/>
    </location>
</feature>
<dbReference type="AlphaFoldDB" id="A0A4D6NPF9"/>
<feature type="transmembrane region" description="Helical" evidence="9">
    <location>
        <begin position="398"/>
        <end position="420"/>
    </location>
</feature>
<dbReference type="GO" id="GO:0005886">
    <property type="term" value="C:plasma membrane"/>
    <property type="evidence" value="ECO:0007669"/>
    <property type="project" value="TreeGrafter"/>
</dbReference>
<evidence type="ECO:0000256" key="4">
    <source>
        <dbReference type="ARBA" id="ARBA00022692"/>
    </source>
</evidence>
<keyword evidence="5 9" id="KW-1133">Transmembrane helix</keyword>
<dbReference type="InterPro" id="IPR001046">
    <property type="entry name" value="NRAMP_fam"/>
</dbReference>
<name>A0A4D6NPF9_VIGUN</name>
<feature type="transmembrane region" description="Helical" evidence="9">
    <location>
        <begin position="269"/>
        <end position="293"/>
    </location>
</feature>
<proteinExistence type="inferred from homology"/>